<evidence type="ECO:0008006" key="4">
    <source>
        <dbReference type="Google" id="ProtNLM"/>
    </source>
</evidence>
<feature type="compositionally biased region" description="Polar residues" evidence="1">
    <location>
        <begin position="239"/>
        <end position="250"/>
    </location>
</feature>
<evidence type="ECO:0000313" key="2">
    <source>
        <dbReference type="EMBL" id="CAI4036288.1"/>
    </source>
</evidence>
<proteinExistence type="predicted"/>
<feature type="compositionally biased region" description="Polar residues" evidence="1">
    <location>
        <begin position="313"/>
        <end position="323"/>
    </location>
</feature>
<name>A0AA35IUC9_SACMI</name>
<feature type="region of interest" description="Disordered" evidence="1">
    <location>
        <begin position="1"/>
        <end position="81"/>
    </location>
</feature>
<feature type="region of interest" description="Disordered" evidence="1">
    <location>
        <begin position="229"/>
        <end position="275"/>
    </location>
</feature>
<evidence type="ECO:0000256" key="1">
    <source>
        <dbReference type="SAM" id="MobiDB-lite"/>
    </source>
</evidence>
<feature type="compositionally biased region" description="Polar residues" evidence="1">
    <location>
        <begin position="1"/>
        <end position="27"/>
    </location>
</feature>
<feature type="compositionally biased region" description="Polar residues" evidence="1">
    <location>
        <begin position="592"/>
        <end position="607"/>
    </location>
</feature>
<protein>
    <recommendedName>
        <fullName evidence="4">YOL036W-like protein</fullName>
    </recommendedName>
</protein>
<feature type="region of interest" description="Disordered" evidence="1">
    <location>
        <begin position="592"/>
        <end position="611"/>
    </location>
</feature>
<accession>A0AA35IUC9</accession>
<feature type="compositionally biased region" description="Low complexity" evidence="1">
    <location>
        <begin position="28"/>
        <end position="45"/>
    </location>
</feature>
<keyword evidence="3" id="KW-1185">Reference proteome</keyword>
<dbReference type="GeneID" id="80921196"/>
<dbReference type="AlphaFoldDB" id="A0AA35IUC9"/>
<organism evidence="2 3">
    <name type="scientific">Saccharomyces mikatae IFO 1815</name>
    <dbReference type="NCBI Taxonomy" id="226126"/>
    <lineage>
        <taxon>Eukaryota</taxon>
        <taxon>Fungi</taxon>
        <taxon>Dikarya</taxon>
        <taxon>Ascomycota</taxon>
        <taxon>Saccharomycotina</taxon>
        <taxon>Saccharomycetes</taxon>
        <taxon>Saccharomycetales</taxon>
        <taxon>Saccharomycetaceae</taxon>
        <taxon>Saccharomyces</taxon>
    </lineage>
</organism>
<dbReference type="RefSeq" id="XP_056079408.1">
    <property type="nucleotide sequence ID" value="XM_056225606.1"/>
</dbReference>
<feature type="region of interest" description="Disordered" evidence="1">
    <location>
        <begin position="299"/>
        <end position="352"/>
    </location>
</feature>
<reference evidence="2" key="1">
    <citation type="submission" date="2022-10" db="EMBL/GenBank/DDBJ databases">
        <authorList>
            <person name="Byrne P K."/>
        </authorList>
    </citation>
    <scope>NUCLEOTIDE SEQUENCE</scope>
    <source>
        <strain evidence="2">IFO1815</strain>
    </source>
</reference>
<sequence>MEQQDSSPPRFRNSGSTKAIVYNSSTLPTMPKSDTPTSSSTTVTTHLQNIKEEEINDDELTQVDRSSPRVLGRISSTSSSSSNIDLNDNLNMLHDIGKSTTNLSLSTPNLHEEMGILSDKGNSKEELALLPPLPHTGELEITPQFDINEVIFERDDISHSSKLETDDVIANLANSTQDAIREDQQFPIVAHGHNSSINDDSQLSATILDNQTSFDLSKALEMTSHSNISNIINGPGSEGRTSSTPISSATLKPYLPSPASGEGEENTTPSSSTSDRAAAIQYDPNKIINPISVSPSIFEQQQNNVPSRERSRSNSSTLASTLRGTIISGLPQNNSSIERNLSRKSNRSRKTTVTFEERLQKLPPLSTQSSSQYAKAVLIEKNIGSHISNAPTLVPSSQMPVTFQSESALTGEGKRMPFLRRASSALLRKTSVKNGYSLTRTNTPTSSAFQTIESELKDAQHPLLIRRSSNIENKQSRRQLSCSKFHVRPDSDPKFVNSNGATEDALRSTSNNVEHVYRKTSLGSKIRRGFTRILSDTNSSKEALTSSPKSIATVCPTASPLSSLATVRSNPITPCSKEKNRVSIDSVSTVNRTSTSFPQSSTDFITSSHEESQTILPKRSASRKILSKNLSKKNFLPELQTRESEIYLDREALNNFVPVLSVTEDAHRINRSSLQTQSTIGLCINNLKNKEGLKLDAKEYVGILTEQQRKEDERYAILEKRFASCTWCSDKDLQHLKKKRISMNKIWSDYVRFYRGKLNSP</sequence>
<dbReference type="Proteomes" id="UP001161438">
    <property type="component" value="Chromosome 15"/>
</dbReference>
<evidence type="ECO:0000313" key="3">
    <source>
        <dbReference type="Proteomes" id="UP001161438"/>
    </source>
</evidence>
<feature type="compositionally biased region" description="Polar residues" evidence="1">
    <location>
        <begin position="266"/>
        <end position="275"/>
    </location>
</feature>
<gene>
    <name evidence="2" type="primary">SMKI15G1270</name>
    <name evidence="2" type="ORF">SMKI_15G1270</name>
</gene>
<dbReference type="EMBL" id="OX365771">
    <property type="protein sequence ID" value="CAI4036288.1"/>
    <property type="molecule type" value="Genomic_DNA"/>
</dbReference>